<proteinExistence type="predicted"/>
<dbReference type="GO" id="GO:0005840">
    <property type="term" value="C:ribosome"/>
    <property type="evidence" value="ECO:0007669"/>
    <property type="project" value="UniProtKB-KW"/>
</dbReference>
<organism evidence="2">
    <name type="scientific">uncultured Sphingomonas sp</name>
    <dbReference type="NCBI Taxonomy" id="158754"/>
    <lineage>
        <taxon>Bacteria</taxon>
        <taxon>Pseudomonadati</taxon>
        <taxon>Pseudomonadota</taxon>
        <taxon>Alphaproteobacteria</taxon>
        <taxon>Sphingomonadales</taxon>
        <taxon>Sphingomonadaceae</taxon>
        <taxon>Sphingomonas</taxon>
        <taxon>environmental samples</taxon>
    </lineage>
</organism>
<protein>
    <submittedName>
        <fullName evidence="2">LSU ribosomal protein L35p</fullName>
    </submittedName>
</protein>
<feature type="region of interest" description="Disordered" evidence="1">
    <location>
        <begin position="1"/>
        <end position="67"/>
    </location>
</feature>
<keyword evidence="2" id="KW-0689">Ribosomal protein</keyword>
<dbReference type="EMBL" id="CADCVZ010000001">
    <property type="protein sequence ID" value="CAA9487487.1"/>
    <property type="molecule type" value="Genomic_DNA"/>
</dbReference>
<dbReference type="AlphaFoldDB" id="A0A6J4S2Y1"/>
<evidence type="ECO:0000313" key="2">
    <source>
        <dbReference type="EMBL" id="CAA9487487.1"/>
    </source>
</evidence>
<reference evidence="2" key="1">
    <citation type="submission" date="2020-02" db="EMBL/GenBank/DDBJ databases">
        <authorList>
            <person name="Meier V. D."/>
        </authorList>
    </citation>
    <scope>NUCLEOTIDE SEQUENCE</scope>
    <source>
        <strain evidence="2">AVDCRST_MAG09</strain>
    </source>
</reference>
<feature type="compositionally biased region" description="Basic and acidic residues" evidence="1">
    <location>
        <begin position="1"/>
        <end position="11"/>
    </location>
</feature>
<keyword evidence="2" id="KW-0687">Ribonucleoprotein</keyword>
<gene>
    <name evidence="2" type="ORF">AVDCRST_MAG09-619</name>
</gene>
<sequence>AQAQDQERRQEALQAHGHRQGEARRRRQASPADQPQRQVYPPEPRHRSSCRRRHGASEALGALRPQL</sequence>
<name>A0A6J4S2Y1_9SPHN</name>
<feature type="non-terminal residue" evidence="2">
    <location>
        <position position="67"/>
    </location>
</feature>
<accession>A0A6J4S2Y1</accession>
<feature type="non-terminal residue" evidence="2">
    <location>
        <position position="1"/>
    </location>
</feature>
<evidence type="ECO:0000256" key="1">
    <source>
        <dbReference type="SAM" id="MobiDB-lite"/>
    </source>
</evidence>